<keyword evidence="5" id="KW-0255">Endonuclease</keyword>
<dbReference type="PROSITE" id="PS50142">
    <property type="entry name" value="RNASE_3_2"/>
    <property type="match status" value="1"/>
</dbReference>
<dbReference type="Proteomes" id="UP000467841">
    <property type="component" value="Unassembled WGS sequence"/>
</dbReference>
<keyword evidence="8" id="KW-0694">RNA-binding</keyword>
<dbReference type="InterPro" id="IPR036389">
    <property type="entry name" value="RNase_III_sf"/>
</dbReference>
<proteinExistence type="predicted"/>
<evidence type="ECO:0000259" key="9">
    <source>
        <dbReference type="PROSITE" id="PS50142"/>
    </source>
</evidence>
<evidence type="ECO:0000256" key="4">
    <source>
        <dbReference type="ARBA" id="ARBA00022723"/>
    </source>
</evidence>
<dbReference type="GO" id="GO:0030422">
    <property type="term" value="P:siRNA processing"/>
    <property type="evidence" value="ECO:0007669"/>
    <property type="project" value="TreeGrafter"/>
</dbReference>
<protein>
    <recommendedName>
        <fullName evidence="9">RNase III domain-containing protein</fullName>
    </recommendedName>
</protein>
<dbReference type="FunFam" id="1.10.1520.10:FF:000004">
    <property type="entry name" value="Endoribonuclease dicer-like 1"/>
    <property type="match status" value="1"/>
</dbReference>
<keyword evidence="3" id="KW-0540">Nuclease</keyword>
<dbReference type="GO" id="GO:0005634">
    <property type="term" value="C:nucleus"/>
    <property type="evidence" value="ECO:0007669"/>
    <property type="project" value="TreeGrafter"/>
</dbReference>
<dbReference type="InterPro" id="IPR000999">
    <property type="entry name" value="RNase_III_dom"/>
</dbReference>
<evidence type="ECO:0000256" key="8">
    <source>
        <dbReference type="ARBA" id="ARBA00022884"/>
    </source>
</evidence>
<comment type="cofactor">
    <cofactor evidence="2">
        <name>Mg(2+)</name>
        <dbReference type="ChEBI" id="CHEBI:18420"/>
    </cofactor>
</comment>
<keyword evidence="11" id="KW-1185">Reference proteome</keyword>
<evidence type="ECO:0000256" key="3">
    <source>
        <dbReference type="ARBA" id="ARBA00022722"/>
    </source>
</evidence>
<reference evidence="10" key="1">
    <citation type="submission" date="2020-01" db="EMBL/GenBank/DDBJ databases">
        <authorList>
            <person name="Mishra B."/>
        </authorList>
    </citation>
    <scope>NUCLEOTIDE SEQUENCE [LARGE SCALE GENOMIC DNA]</scope>
</reference>
<evidence type="ECO:0000313" key="10">
    <source>
        <dbReference type="EMBL" id="CAA7046911.1"/>
    </source>
</evidence>
<organism evidence="10 11">
    <name type="scientific">Microthlaspi erraticum</name>
    <dbReference type="NCBI Taxonomy" id="1685480"/>
    <lineage>
        <taxon>Eukaryota</taxon>
        <taxon>Viridiplantae</taxon>
        <taxon>Streptophyta</taxon>
        <taxon>Embryophyta</taxon>
        <taxon>Tracheophyta</taxon>
        <taxon>Spermatophyta</taxon>
        <taxon>Magnoliopsida</taxon>
        <taxon>eudicotyledons</taxon>
        <taxon>Gunneridae</taxon>
        <taxon>Pentapetalae</taxon>
        <taxon>rosids</taxon>
        <taxon>malvids</taxon>
        <taxon>Brassicales</taxon>
        <taxon>Brassicaceae</taxon>
        <taxon>Coluteocarpeae</taxon>
        <taxon>Microthlaspi</taxon>
    </lineage>
</organism>
<dbReference type="CDD" id="cd00593">
    <property type="entry name" value="RIBOc"/>
    <property type="match status" value="1"/>
</dbReference>
<dbReference type="SUPFAM" id="SSF69065">
    <property type="entry name" value="RNase III domain-like"/>
    <property type="match status" value="1"/>
</dbReference>
<dbReference type="GO" id="GO:0004525">
    <property type="term" value="F:ribonuclease III activity"/>
    <property type="evidence" value="ECO:0007669"/>
    <property type="project" value="InterPro"/>
</dbReference>
<dbReference type="SUPFAM" id="SSF54768">
    <property type="entry name" value="dsRNA-binding domain-like"/>
    <property type="match status" value="1"/>
</dbReference>
<evidence type="ECO:0000256" key="1">
    <source>
        <dbReference type="ARBA" id="ARBA00001936"/>
    </source>
</evidence>
<feature type="domain" description="RNase III" evidence="9">
    <location>
        <begin position="63"/>
        <end position="205"/>
    </location>
</feature>
<dbReference type="Gene3D" id="3.30.160.20">
    <property type="match status" value="1"/>
</dbReference>
<dbReference type="AlphaFoldDB" id="A0A6D2JYI8"/>
<keyword evidence="4" id="KW-0479">Metal-binding</keyword>
<name>A0A6D2JYI8_9BRAS</name>
<keyword evidence="7" id="KW-0460">Magnesium</keyword>
<evidence type="ECO:0000313" key="11">
    <source>
        <dbReference type="Proteomes" id="UP000467841"/>
    </source>
</evidence>
<dbReference type="PANTHER" id="PTHR14950:SF54">
    <property type="entry name" value="RNASE II-LIKE 1"/>
    <property type="match status" value="1"/>
</dbReference>
<accession>A0A6D2JYI8</accession>
<dbReference type="GO" id="GO:0046872">
    <property type="term" value="F:metal ion binding"/>
    <property type="evidence" value="ECO:0007669"/>
    <property type="project" value="UniProtKB-KW"/>
</dbReference>
<gene>
    <name evidence="10" type="ORF">MERR_LOCUS34146</name>
</gene>
<dbReference type="PANTHER" id="PTHR14950">
    <property type="entry name" value="DICER-RELATED"/>
    <property type="match status" value="1"/>
</dbReference>
<dbReference type="Gene3D" id="1.10.1520.10">
    <property type="entry name" value="Ribonuclease III domain"/>
    <property type="match status" value="1"/>
</dbReference>
<evidence type="ECO:0000256" key="6">
    <source>
        <dbReference type="ARBA" id="ARBA00022801"/>
    </source>
</evidence>
<keyword evidence="6" id="KW-0378">Hydrolase</keyword>
<dbReference type="SMART" id="SM00535">
    <property type="entry name" value="RIBOc"/>
    <property type="match status" value="1"/>
</dbReference>
<evidence type="ECO:0000256" key="7">
    <source>
        <dbReference type="ARBA" id="ARBA00022842"/>
    </source>
</evidence>
<evidence type="ECO:0000256" key="2">
    <source>
        <dbReference type="ARBA" id="ARBA00001946"/>
    </source>
</evidence>
<dbReference type="GO" id="GO:0005737">
    <property type="term" value="C:cytoplasm"/>
    <property type="evidence" value="ECO:0007669"/>
    <property type="project" value="TreeGrafter"/>
</dbReference>
<dbReference type="GO" id="GO:0003723">
    <property type="term" value="F:RNA binding"/>
    <property type="evidence" value="ECO:0007669"/>
    <property type="project" value="UniProtKB-KW"/>
</dbReference>
<comment type="cofactor">
    <cofactor evidence="1">
        <name>Mn(2+)</name>
        <dbReference type="ChEBI" id="CHEBI:29035"/>
    </cofactor>
</comment>
<dbReference type="Pfam" id="PF00636">
    <property type="entry name" value="Ribonuclease_3"/>
    <property type="match status" value="1"/>
</dbReference>
<dbReference type="EMBL" id="CACVBM020001360">
    <property type="protein sequence ID" value="CAA7046911.1"/>
    <property type="molecule type" value="Genomic_DNA"/>
</dbReference>
<evidence type="ECO:0000256" key="5">
    <source>
        <dbReference type="ARBA" id="ARBA00022759"/>
    </source>
</evidence>
<comment type="caution">
    <text evidence="10">The sequence shown here is derived from an EMBL/GenBank/DDBJ whole genome shotgun (WGS) entry which is preliminary data.</text>
</comment>
<sequence length="300" mass="34256">MKTQLLNADAESVQLLLNLSGHEENTEVNGSTDSDKPLSVEFVESPEVNGSTDISDKPLPLGVEFVEKVLNYEFKDKSLLLQAFTDVSYDEEDCDSYERLEFLGDTVLSMAISNELFNRYPDCPPGPLTKLRAVNVDTEKLARAAIKHKLYLCLRHKKPLLDDQIMEFEKEIETYPLHSRGLLGVPKSLADIVESTIGAIYKDCGPSIEKVWEVVKPLLEPIITLDKMENHPVSELLELCQKKNLKWRFEDRWEDEKHVLLFIEDHLVGRGHHPLKKDRAKNFAAKNAIENFSNFFSEEL</sequence>
<dbReference type="OrthoDB" id="416741at2759"/>